<feature type="non-terminal residue" evidence="4">
    <location>
        <position position="1"/>
    </location>
</feature>
<dbReference type="EMBL" id="KV923130">
    <property type="protein sequence ID" value="PIO40883.1"/>
    <property type="molecule type" value="Genomic_DNA"/>
</dbReference>
<name>A0A2G9SN44_AQUCT</name>
<dbReference type="PROSITE" id="PS50158">
    <property type="entry name" value="ZF_CCHC"/>
    <property type="match status" value="1"/>
</dbReference>
<feature type="region of interest" description="Disordered" evidence="2">
    <location>
        <begin position="1"/>
        <end position="28"/>
    </location>
</feature>
<gene>
    <name evidence="4" type="ORF">AB205_0202770</name>
</gene>
<organism evidence="4 5">
    <name type="scientific">Aquarana catesbeiana</name>
    <name type="common">American bullfrog</name>
    <name type="synonym">Rana catesbeiana</name>
    <dbReference type="NCBI Taxonomy" id="8400"/>
    <lineage>
        <taxon>Eukaryota</taxon>
        <taxon>Metazoa</taxon>
        <taxon>Chordata</taxon>
        <taxon>Craniata</taxon>
        <taxon>Vertebrata</taxon>
        <taxon>Euteleostomi</taxon>
        <taxon>Amphibia</taxon>
        <taxon>Batrachia</taxon>
        <taxon>Anura</taxon>
        <taxon>Neobatrachia</taxon>
        <taxon>Ranoidea</taxon>
        <taxon>Ranidae</taxon>
        <taxon>Aquarana</taxon>
    </lineage>
</organism>
<feature type="non-terminal residue" evidence="4">
    <location>
        <position position="580"/>
    </location>
</feature>
<evidence type="ECO:0000313" key="5">
    <source>
        <dbReference type="Proteomes" id="UP000228934"/>
    </source>
</evidence>
<keyword evidence="5" id="KW-1185">Reference proteome</keyword>
<evidence type="ECO:0000313" key="4">
    <source>
        <dbReference type="EMBL" id="PIO40883.1"/>
    </source>
</evidence>
<dbReference type="AlphaFoldDB" id="A0A2G9SN44"/>
<sequence length="580" mass="65096">INHNNLGESNTSLAESPEETALQSGSSGNADLKCRLEGIGTSREDWPAIMCIKLIKGMKGERLSENAQRKMSAREYMNRRYGSAYTEPLDKWVEWTKGTAKPFKSEGTFDLKVWQTFLHDYGPLLCSEGTWRIACTWETEAKVANQTGLTEMFNKSIAQIYYVWPEDSVEEDPPPYVAASLALRGPRTKAKELDSTEHTKDELGNIVESRGLTAPYQPTKRVLARILETDDWHKSKGTYAKLDLSELKALAREREIESELPEQTIISKLWQQDEERRKGDATYSAPGTEQSVAVYLVRTQLVFEGYAVDNKSQIKWHVPFSPQDMRAILEGLGDPRKNPIGFANKLSAAQEAYEASATDIHQLLIKAVGSNMSGYILKECGVDVKNLGKMDSGQEDCEKLKEKLPQIYGQARHVEFMNAKQGKEEAAGAYWRRLSDMAEEAGIKIEEEKVGETASPSTQLVKQRFLDGLIPQLKEKLFTARPEAGNMSIRDILPILLSIENRINQKDSKPKVMYMGKQRGRGKGKGNFRNHGNWGTIICYNCDGEGHIAKFCHLPDYRLEKSLEAPHADPSSLPKAVDQA</sequence>
<dbReference type="SUPFAM" id="SSF57756">
    <property type="entry name" value="Retrovirus zinc finger-like domains"/>
    <property type="match status" value="1"/>
</dbReference>
<dbReference type="GO" id="GO:0003676">
    <property type="term" value="F:nucleic acid binding"/>
    <property type="evidence" value="ECO:0007669"/>
    <property type="project" value="InterPro"/>
</dbReference>
<feature type="compositionally biased region" description="Polar residues" evidence="2">
    <location>
        <begin position="1"/>
        <end position="14"/>
    </location>
</feature>
<dbReference type="InterPro" id="IPR036875">
    <property type="entry name" value="Znf_CCHC_sf"/>
</dbReference>
<evidence type="ECO:0000256" key="2">
    <source>
        <dbReference type="SAM" id="MobiDB-lite"/>
    </source>
</evidence>
<evidence type="ECO:0000259" key="3">
    <source>
        <dbReference type="PROSITE" id="PS50158"/>
    </source>
</evidence>
<keyword evidence="1" id="KW-0479">Metal-binding</keyword>
<accession>A0A2G9SN44</accession>
<protein>
    <recommendedName>
        <fullName evidence="3">CCHC-type domain-containing protein</fullName>
    </recommendedName>
</protein>
<dbReference type="Proteomes" id="UP000228934">
    <property type="component" value="Unassembled WGS sequence"/>
</dbReference>
<evidence type="ECO:0000256" key="1">
    <source>
        <dbReference type="PROSITE-ProRule" id="PRU00047"/>
    </source>
</evidence>
<keyword evidence="1" id="KW-0863">Zinc-finger</keyword>
<dbReference type="InterPro" id="IPR001878">
    <property type="entry name" value="Znf_CCHC"/>
</dbReference>
<dbReference type="GO" id="GO:0008270">
    <property type="term" value="F:zinc ion binding"/>
    <property type="evidence" value="ECO:0007669"/>
    <property type="project" value="UniProtKB-KW"/>
</dbReference>
<keyword evidence="1" id="KW-0862">Zinc</keyword>
<reference evidence="5" key="1">
    <citation type="journal article" date="2017" name="Nat. Commun.">
        <title>The North American bullfrog draft genome provides insight into hormonal regulation of long noncoding RNA.</title>
        <authorList>
            <person name="Hammond S.A."/>
            <person name="Warren R.L."/>
            <person name="Vandervalk B.P."/>
            <person name="Kucuk E."/>
            <person name="Khan H."/>
            <person name="Gibb E.A."/>
            <person name="Pandoh P."/>
            <person name="Kirk H."/>
            <person name="Zhao Y."/>
            <person name="Jones M."/>
            <person name="Mungall A.J."/>
            <person name="Coope R."/>
            <person name="Pleasance S."/>
            <person name="Moore R.A."/>
            <person name="Holt R.A."/>
            <person name="Round J.M."/>
            <person name="Ohora S."/>
            <person name="Walle B.V."/>
            <person name="Veldhoen N."/>
            <person name="Helbing C.C."/>
            <person name="Birol I."/>
        </authorList>
    </citation>
    <scope>NUCLEOTIDE SEQUENCE [LARGE SCALE GENOMIC DNA]</scope>
</reference>
<feature type="domain" description="CCHC-type" evidence="3">
    <location>
        <begin position="539"/>
        <end position="552"/>
    </location>
</feature>
<proteinExistence type="predicted"/>